<dbReference type="AlphaFoldDB" id="A0A7X2N083"/>
<protein>
    <recommendedName>
        <fullName evidence="3">N-acetyltransferase domain-containing protein</fullName>
    </recommendedName>
</protein>
<dbReference type="EMBL" id="VULX01000028">
    <property type="protein sequence ID" value="MSR92336.1"/>
    <property type="molecule type" value="Genomic_DNA"/>
</dbReference>
<organism evidence="1 2">
    <name type="scientific">Inconstantimicrobium porci</name>
    <dbReference type="NCBI Taxonomy" id="2652291"/>
    <lineage>
        <taxon>Bacteria</taxon>
        <taxon>Bacillati</taxon>
        <taxon>Bacillota</taxon>
        <taxon>Clostridia</taxon>
        <taxon>Eubacteriales</taxon>
        <taxon>Clostridiaceae</taxon>
        <taxon>Inconstantimicrobium</taxon>
    </lineage>
</organism>
<sequence>MDFTNEEFFEVINILQQRENCTVKYEIKCGKIIFSSDDNDELDLCISILENKFIIRRVAFKHKRTGTFKLLFNYFLEYCIINKIEYIILEAIVSDAMLAFAKKNDFKPVLGKIIKDGQTLWGDYEYRICENSIN</sequence>
<accession>A0A7X2N083</accession>
<proteinExistence type="predicted"/>
<keyword evidence="2" id="KW-1185">Reference proteome</keyword>
<comment type="caution">
    <text evidence="1">The sequence shown here is derived from an EMBL/GenBank/DDBJ whole genome shotgun (WGS) entry which is preliminary data.</text>
</comment>
<dbReference type="RefSeq" id="WP_154532232.1">
    <property type="nucleotide sequence ID" value="NZ_VULX01000028.1"/>
</dbReference>
<name>A0A7X2N083_9CLOT</name>
<evidence type="ECO:0000313" key="2">
    <source>
        <dbReference type="Proteomes" id="UP000460287"/>
    </source>
</evidence>
<dbReference type="Proteomes" id="UP000460287">
    <property type="component" value="Unassembled WGS sequence"/>
</dbReference>
<evidence type="ECO:0008006" key="3">
    <source>
        <dbReference type="Google" id="ProtNLM"/>
    </source>
</evidence>
<evidence type="ECO:0000313" key="1">
    <source>
        <dbReference type="EMBL" id="MSR92336.1"/>
    </source>
</evidence>
<reference evidence="1 2" key="1">
    <citation type="submission" date="2019-08" db="EMBL/GenBank/DDBJ databases">
        <title>In-depth cultivation of the pig gut microbiome towards novel bacterial diversity and tailored functional studies.</title>
        <authorList>
            <person name="Wylensek D."/>
            <person name="Hitch T.C.A."/>
            <person name="Clavel T."/>
        </authorList>
    </citation>
    <scope>NUCLEOTIDE SEQUENCE [LARGE SCALE GENOMIC DNA]</scope>
    <source>
        <strain evidence="1 2">WCA-383-APC-5B</strain>
    </source>
</reference>
<gene>
    <name evidence="1" type="ORF">FYJ33_13275</name>
</gene>